<evidence type="ECO:0000256" key="11">
    <source>
        <dbReference type="RuleBase" id="RU366035"/>
    </source>
</evidence>
<comment type="similarity">
    <text evidence="3 11">Belongs to the PRM1 family.</text>
</comment>
<dbReference type="AlphaFoldDB" id="A0A1E4U263"/>
<evidence type="ECO:0000256" key="5">
    <source>
        <dbReference type="ARBA" id="ARBA00022475"/>
    </source>
</evidence>
<keyword evidence="6 11" id="KW-0812">Transmembrane</keyword>
<feature type="transmembrane region" description="Helical" evidence="11">
    <location>
        <begin position="334"/>
        <end position="352"/>
    </location>
</feature>
<keyword evidence="8 11" id="KW-1133">Transmembrane helix</keyword>
<organism evidence="12 13">
    <name type="scientific">Pachysolen tannophilus NRRL Y-2460</name>
    <dbReference type="NCBI Taxonomy" id="669874"/>
    <lineage>
        <taxon>Eukaryota</taxon>
        <taxon>Fungi</taxon>
        <taxon>Dikarya</taxon>
        <taxon>Ascomycota</taxon>
        <taxon>Saccharomycotina</taxon>
        <taxon>Pichiomycetes</taxon>
        <taxon>Pachysolenaceae</taxon>
        <taxon>Pachysolen</taxon>
    </lineage>
</organism>
<evidence type="ECO:0000256" key="1">
    <source>
        <dbReference type="ARBA" id="ARBA00002512"/>
    </source>
</evidence>
<accession>A0A1E4U263</accession>
<comment type="subcellular location">
    <subcellularLocation>
        <location evidence="2 11">Cell membrane</location>
        <topology evidence="2 11">Multi-pass membrane protein</topology>
    </subcellularLocation>
</comment>
<evidence type="ECO:0000256" key="7">
    <source>
        <dbReference type="ARBA" id="ARBA00022971"/>
    </source>
</evidence>
<name>A0A1E4U263_PACTA</name>
<evidence type="ECO:0000256" key="3">
    <source>
        <dbReference type="ARBA" id="ARBA00010780"/>
    </source>
</evidence>
<keyword evidence="7 11" id="KW-0184">Conjugation</keyword>
<evidence type="ECO:0000313" key="12">
    <source>
        <dbReference type="EMBL" id="ODV97988.1"/>
    </source>
</evidence>
<evidence type="ECO:0000256" key="2">
    <source>
        <dbReference type="ARBA" id="ARBA00004651"/>
    </source>
</evidence>
<evidence type="ECO:0000256" key="9">
    <source>
        <dbReference type="ARBA" id="ARBA00023136"/>
    </source>
</evidence>
<evidence type="ECO:0000256" key="10">
    <source>
        <dbReference type="ARBA" id="ARBA00023180"/>
    </source>
</evidence>
<evidence type="ECO:0000256" key="6">
    <source>
        <dbReference type="ARBA" id="ARBA00022692"/>
    </source>
</evidence>
<keyword evidence="10" id="KW-0325">Glycoprotein</keyword>
<dbReference type="GO" id="GO:0043332">
    <property type="term" value="C:mating projection tip"/>
    <property type="evidence" value="ECO:0007669"/>
    <property type="project" value="UniProtKB-UniRule"/>
</dbReference>
<keyword evidence="13" id="KW-1185">Reference proteome</keyword>
<comment type="caution">
    <text evidence="11">Lacks conserved residue(s) required for the propagation of feature annotation.</text>
</comment>
<feature type="transmembrane region" description="Helical" evidence="11">
    <location>
        <begin position="646"/>
        <end position="673"/>
    </location>
</feature>
<dbReference type="STRING" id="669874.A0A1E4U263"/>
<proteinExistence type="inferred from homology"/>
<reference evidence="13" key="1">
    <citation type="submission" date="2016-05" db="EMBL/GenBank/DDBJ databases">
        <title>Comparative genomics of biotechnologically important yeasts.</title>
        <authorList>
            <consortium name="DOE Joint Genome Institute"/>
            <person name="Riley R."/>
            <person name="Haridas S."/>
            <person name="Wolfe K.H."/>
            <person name="Lopes M.R."/>
            <person name="Hittinger C.T."/>
            <person name="Goker M."/>
            <person name="Salamov A."/>
            <person name="Wisecaver J."/>
            <person name="Long T.M."/>
            <person name="Aerts A.L."/>
            <person name="Barry K."/>
            <person name="Choi C."/>
            <person name="Clum A."/>
            <person name="Coughlan A.Y."/>
            <person name="Deshpande S."/>
            <person name="Douglass A.P."/>
            <person name="Hanson S.J."/>
            <person name="Klenk H.-P."/>
            <person name="Labutti K."/>
            <person name="Lapidus A."/>
            <person name="Lindquist E."/>
            <person name="Lipzen A."/>
            <person name="Meier-Kolthoff J.P."/>
            <person name="Ohm R.A."/>
            <person name="Otillar R.P."/>
            <person name="Pangilinan J."/>
            <person name="Peng Y."/>
            <person name="Rokas A."/>
            <person name="Rosa C.A."/>
            <person name="Scheuner C."/>
            <person name="Sibirny A.A."/>
            <person name="Slot J.C."/>
            <person name="Stielow J.B."/>
            <person name="Sun H."/>
            <person name="Kurtzman C.P."/>
            <person name="Blackwell M."/>
            <person name="Grigoriev I.V."/>
            <person name="Jeffries T.W."/>
        </authorList>
    </citation>
    <scope>NUCLEOTIDE SEQUENCE [LARGE SCALE GENOMIC DNA]</scope>
    <source>
        <strain evidence="13">NRRL Y-2460</strain>
    </source>
</reference>
<dbReference type="PANTHER" id="PTHR31030">
    <property type="entry name" value="PLASMA MEMBRANE FUSION PROTEIN PRM1"/>
    <property type="match status" value="1"/>
</dbReference>
<protein>
    <recommendedName>
        <fullName evidence="4 11">Plasma membrane fusion protein PRM1</fullName>
    </recommendedName>
</protein>
<sequence>MNLFGEFFQKNRNPSVYYKLDVNRYYYYHHYKKEQEPYIFIPKPYLQIWDRLSQVWLNKWSLLLVLIILKLIFYKKSLVSALQIAEIHTISTCSSIDQFSSIVSSLPHYMAKASNQIILKTIQDSENGLRKGLSYVVIGVEEIIIFMLDVTVGTYACLLTAAIDTGAEVALNATEVVIDLANDTMVDLASDLEKNLSDLNSIIDDVLSVADKVESFFGDDNDTSINKTFAKIYLSIESLTNWEISPSINEKLTELENNVPDFSQVKNYTESLISIPFQELEQKILSSSLIDNDTETELLLAVPGLITTDTCSKSTNITQFYSDLNNKIEFVTKTMLILLIICSLLIIVPLAWSEILHWTRLRKMVVELEQLSEIKNKEDVDDYGKAGSKHQSEAQSVDYLEVIERNYSRYSSRIGILLSQMMFSDEYTEKQAAVRWIVSFVTTRNALTILSVSLGGMLTVLLEYIILTILIYSFKILREDFQKISSSIDKEIDVSIANWTLATNEYIYQAQESINDNLFGWVEESTLAINSTVEGFITKMNDAITDIFNGTPLYDPVKDVVSCVIEDKLYKVEESLTWVYDHSQITFPNVSSEFLLDALNTFSSSDNDNDNTTSTASILITDSKNLLEETLEMLLSQYRKSLLYELYISVCLFSIWILQVVIAITLVLFKFWWSKKSSKKKLNN</sequence>
<gene>
    <name evidence="12" type="ORF">PACTADRAFT_480</name>
</gene>
<dbReference type="OrthoDB" id="5356111at2759"/>
<dbReference type="GO" id="GO:0005886">
    <property type="term" value="C:plasma membrane"/>
    <property type="evidence" value="ECO:0007669"/>
    <property type="project" value="UniProtKB-SubCell"/>
</dbReference>
<keyword evidence="5 11" id="KW-1003">Cell membrane</keyword>
<keyword evidence="9 11" id="KW-0472">Membrane</keyword>
<dbReference type="GO" id="GO:0032220">
    <property type="term" value="P:plasma membrane fusion involved in cytogamy"/>
    <property type="evidence" value="ECO:0007669"/>
    <property type="project" value="TreeGrafter"/>
</dbReference>
<dbReference type="Proteomes" id="UP000094236">
    <property type="component" value="Unassembled WGS sequence"/>
</dbReference>
<comment type="function">
    <text evidence="1 11">Involved in cell fusion during mating by stabilizing the plasma membrane fusion event.</text>
</comment>
<evidence type="ECO:0000256" key="8">
    <source>
        <dbReference type="ARBA" id="ARBA00022989"/>
    </source>
</evidence>
<dbReference type="PANTHER" id="PTHR31030:SF1">
    <property type="entry name" value="PLASMA MEMBRANE FUSION PROTEIN PRM1"/>
    <property type="match status" value="1"/>
</dbReference>
<feature type="transmembrane region" description="Helical" evidence="11">
    <location>
        <begin position="449"/>
        <end position="474"/>
    </location>
</feature>
<evidence type="ECO:0000256" key="4">
    <source>
        <dbReference type="ARBA" id="ARBA00017621"/>
    </source>
</evidence>
<evidence type="ECO:0000313" key="13">
    <source>
        <dbReference type="Proteomes" id="UP000094236"/>
    </source>
</evidence>
<dbReference type="InterPro" id="IPR026777">
    <property type="entry name" value="PRM1"/>
</dbReference>
<dbReference type="EMBL" id="KV454011">
    <property type="protein sequence ID" value="ODV97988.1"/>
    <property type="molecule type" value="Genomic_DNA"/>
</dbReference>